<feature type="domain" description="RNA polymerase sigma-70" evidence="5">
    <location>
        <begin position="100"/>
        <end position="113"/>
    </location>
</feature>
<protein>
    <submittedName>
        <fullName evidence="6">RNA polymerase nonessential primary-like sigma factor</fullName>
    </submittedName>
</protein>
<dbReference type="NCBIfam" id="TIGR02937">
    <property type="entry name" value="sigma70-ECF"/>
    <property type="match status" value="1"/>
</dbReference>
<sequence length="315" mass="35140">MSTGSAEEESLGEVRRTELAGLAREVSGEVAGEAEATNALQAYLRDIRRAPLFTADEEYATAQRARAGDFEARQLMIERNLRLVVSIAKNHLGRGLPLGDLIEEGNLGLMHAIEKFEPERGFRFSTYASWWIRQAIERALVQQTRLVRLPVHVVRELTQVLRVRRALEAQANGAVANIRSEDIAARLGWTVVEVQGLLRHAEAPASLDAPADRAGEAGESLLERVVDEESLDPAREHLHHEVDALLGAALSALTAREQEVLAGRFGLREREPETLDVLAQRLGLTRERIRQIQHEAMEKLKRALVRRGVQRDALF</sequence>
<keyword evidence="3" id="KW-0238">DNA-binding</keyword>
<reference evidence="6 7" key="1">
    <citation type="submission" date="2020-08" db="EMBL/GenBank/DDBJ databases">
        <title>Genomic Encyclopedia of Type Strains, Phase IV (KMG-IV): sequencing the most valuable type-strain genomes for metagenomic binning, comparative biology and taxonomic classification.</title>
        <authorList>
            <person name="Goeker M."/>
        </authorList>
    </citation>
    <scope>NUCLEOTIDE SEQUENCE [LARGE SCALE GENOMIC DNA]</scope>
    <source>
        <strain evidence="6 7">DSM 23958</strain>
    </source>
</reference>
<evidence type="ECO:0000256" key="3">
    <source>
        <dbReference type="ARBA" id="ARBA00023125"/>
    </source>
</evidence>
<dbReference type="InterPro" id="IPR013325">
    <property type="entry name" value="RNA_pol_sigma_r2"/>
</dbReference>
<dbReference type="InterPro" id="IPR007630">
    <property type="entry name" value="RNA_pol_sigma70_r4"/>
</dbReference>
<dbReference type="PANTHER" id="PTHR30603:SF67">
    <property type="entry name" value="RNA POLYMERASE SIGMA FACTOR RPOS"/>
    <property type="match status" value="1"/>
</dbReference>
<dbReference type="AlphaFoldDB" id="A0A840S3L8"/>
<dbReference type="PANTHER" id="PTHR30603">
    <property type="entry name" value="RNA POLYMERASE SIGMA FACTOR RPO"/>
    <property type="match status" value="1"/>
</dbReference>
<dbReference type="Gene3D" id="1.10.601.10">
    <property type="entry name" value="RNA Polymerase Primary Sigma Factor"/>
    <property type="match status" value="1"/>
</dbReference>
<evidence type="ECO:0000256" key="2">
    <source>
        <dbReference type="ARBA" id="ARBA00023082"/>
    </source>
</evidence>
<keyword evidence="4" id="KW-0804">Transcription</keyword>
<keyword evidence="2" id="KW-0731">Sigma factor</keyword>
<proteinExistence type="predicted"/>
<accession>A0A840S3L8</accession>
<keyword evidence="1" id="KW-0805">Transcription regulation</keyword>
<evidence type="ECO:0000313" key="6">
    <source>
        <dbReference type="EMBL" id="MBB5204142.1"/>
    </source>
</evidence>
<keyword evidence="7" id="KW-1185">Reference proteome</keyword>
<dbReference type="OrthoDB" id="9809557at2"/>
<evidence type="ECO:0000256" key="1">
    <source>
        <dbReference type="ARBA" id="ARBA00023015"/>
    </source>
</evidence>
<organism evidence="6 7">
    <name type="scientific">Inhella inkyongensis</name>
    <dbReference type="NCBI Taxonomy" id="392593"/>
    <lineage>
        <taxon>Bacteria</taxon>
        <taxon>Pseudomonadati</taxon>
        <taxon>Pseudomonadota</taxon>
        <taxon>Betaproteobacteria</taxon>
        <taxon>Burkholderiales</taxon>
        <taxon>Sphaerotilaceae</taxon>
        <taxon>Inhella</taxon>
    </lineage>
</organism>
<gene>
    <name evidence="6" type="ORF">HNQ51_001435</name>
</gene>
<dbReference type="Gene3D" id="1.10.10.10">
    <property type="entry name" value="Winged helix-like DNA-binding domain superfamily/Winged helix DNA-binding domain"/>
    <property type="match status" value="2"/>
</dbReference>
<evidence type="ECO:0000259" key="5">
    <source>
        <dbReference type="PROSITE" id="PS00715"/>
    </source>
</evidence>
<dbReference type="GO" id="GO:0016987">
    <property type="term" value="F:sigma factor activity"/>
    <property type="evidence" value="ECO:0007669"/>
    <property type="project" value="UniProtKB-KW"/>
</dbReference>
<dbReference type="PRINTS" id="PR00046">
    <property type="entry name" value="SIGMA70FCT"/>
</dbReference>
<dbReference type="InterPro" id="IPR050239">
    <property type="entry name" value="Sigma-70_RNA_pol_init_factors"/>
</dbReference>
<name>A0A840S3L8_9BURK</name>
<dbReference type="InterPro" id="IPR013324">
    <property type="entry name" value="RNA_pol_sigma_r3/r4-like"/>
</dbReference>
<comment type="caution">
    <text evidence="6">The sequence shown here is derived from an EMBL/GenBank/DDBJ whole genome shotgun (WGS) entry which is preliminary data.</text>
</comment>
<dbReference type="EMBL" id="JACHHO010000001">
    <property type="protein sequence ID" value="MBB5204142.1"/>
    <property type="molecule type" value="Genomic_DNA"/>
</dbReference>
<dbReference type="Pfam" id="PF04542">
    <property type="entry name" value="Sigma70_r2"/>
    <property type="match status" value="1"/>
</dbReference>
<dbReference type="GO" id="GO:0006352">
    <property type="term" value="P:DNA-templated transcription initiation"/>
    <property type="evidence" value="ECO:0007669"/>
    <property type="project" value="InterPro"/>
</dbReference>
<dbReference type="GO" id="GO:0003677">
    <property type="term" value="F:DNA binding"/>
    <property type="evidence" value="ECO:0007669"/>
    <property type="project" value="UniProtKB-KW"/>
</dbReference>
<dbReference type="Proteomes" id="UP000554837">
    <property type="component" value="Unassembled WGS sequence"/>
</dbReference>
<evidence type="ECO:0000256" key="4">
    <source>
        <dbReference type="ARBA" id="ARBA00023163"/>
    </source>
</evidence>
<dbReference type="Pfam" id="PF00140">
    <property type="entry name" value="Sigma70_r1_2"/>
    <property type="match status" value="1"/>
</dbReference>
<dbReference type="InterPro" id="IPR007627">
    <property type="entry name" value="RNA_pol_sigma70_r2"/>
</dbReference>
<dbReference type="InterPro" id="IPR014284">
    <property type="entry name" value="RNA_pol_sigma-70_dom"/>
</dbReference>
<dbReference type="Pfam" id="PF04545">
    <property type="entry name" value="Sigma70_r4"/>
    <property type="match status" value="1"/>
</dbReference>
<dbReference type="SUPFAM" id="SSF88946">
    <property type="entry name" value="Sigma2 domain of RNA polymerase sigma factors"/>
    <property type="match status" value="1"/>
</dbReference>
<dbReference type="InterPro" id="IPR009042">
    <property type="entry name" value="RNA_pol_sigma70_r1_2"/>
</dbReference>
<dbReference type="RefSeq" id="WP_138856865.1">
    <property type="nucleotide sequence ID" value="NZ_CP040709.1"/>
</dbReference>
<dbReference type="PROSITE" id="PS00715">
    <property type="entry name" value="SIGMA70_1"/>
    <property type="match status" value="1"/>
</dbReference>
<dbReference type="InterPro" id="IPR036388">
    <property type="entry name" value="WH-like_DNA-bd_sf"/>
</dbReference>
<evidence type="ECO:0000313" key="7">
    <source>
        <dbReference type="Proteomes" id="UP000554837"/>
    </source>
</evidence>
<dbReference type="SUPFAM" id="SSF88659">
    <property type="entry name" value="Sigma3 and sigma4 domains of RNA polymerase sigma factors"/>
    <property type="match status" value="2"/>
</dbReference>
<dbReference type="InterPro" id="IPR000943">
    <property type="entry name" value="RNA_pol_sigma70"/>
</dbReference>